<keyword evidence="7" id="KW-1185">Reference proteome</keyword>
<keyword evidence="3" id="KW-0288">FMN</keyword>
<dbReference type="InterPro" id="IPR004136">
    <property type="entry name" value="NMO"/>
</dbReference>
<dbReference type="Proteomes" id="UP000636264">
    <property type="component" value="Unassembled WGS sequence"/>
</dbReference>
<keyword evidence="4" id="KW-0560">Oxidoreductase</keyword>
<protein>
    <submittedName>
        <fullName evidence="6">2-nitropropane dioxygenase</fullName>
    </submittedName>
</protein>
<evidence type="ECO:0000313" key="6">
    <source>
        <dbReference type="EMBL" id="GGA76459.1"/>
    </source>
</evidence>
<evidence type="ECO:0000256" key="5">
    <source>
        <dbReference type="ARBA" id="ARBA00023033"/>
    </source>
</evidence>
<comment type="caution">
    <text evidence="6">The sequence shown here is derived from an EMBL/GenBank/DDBJ whole genome shotgun (WGS) entry which is preliminary data.</text>
</comment>
<dbReference type="RefSeq" id="WP_188722208.1">
    <property type="nucleotide sequence ID" value="NZ_BMIF01000011.1"/>
</dbReference>
<dbReference type="EMBL" id="BMIF01000011">
    <property type="protein sequence ID" value="GGA76459.1"/>
    <property type="molecule type" value="Genomic_DNA"/>
</dbReference>
<keyword evidence="6" id="KW-0223">Dioxygenase</keyword>
<evidence type="ECO:0000256" key="2">
    <source>
        <dbReference type="ARBA" id="ARBA00022630"/>
    </source>
</evidence>
<dbReference type="InterPro" id="IPR013785">
    <property type="entry name" value="Aldolase_TIM"/>
</dbReference>
<reference evidence="6" key="2">
    <citation type="submission" date="2020-09" db="EMBL/GenBank/DDBJ databases">
        <authorList>
            <person name="Sun Q."/>
            <person name="Zhou Y."/>
        </authorList>
    </citation>
    <scope>NUCLEOTIDE SEQUENCE</scope>
    <source>
        <strain evidence="6">CGMCC 1.15320</strain>
    </source>
</reference>
<dbReference type="Gene3D" id="3.20.20.70">
    <property type="entry name" value="Aldolase class I"/>
    <property type="match status" value="1"/>
</dbReference>
<dbReference type="SUPFAM" id="SSF51412">
    <property type="entry name" value="Inosine monophosphate dehydrogenase (IMPDH)"/>
    <property type="match status" value="1"/>
</dbReference>
<gene>
    <name evidence="6" type="ORF">GCM10011385_33110</name>
</gene>
<evidence type="ECO:0000313" key="7">
    <source>
        <dbReference type="Proteomes" id="UP000636264"/>
    </source>
</evidence>
<organism evidence="6 7">
    <name type="scientific">Nitratireductor aestuarii</name>
    <dbReference type="NCBI Taxonomy" id="1735103"/>
    <lineage>
        <taxon>Bacteria</taxon>
        <taxon>Pseudomonadati</taxon>
        <taxon>Pseudomonadota</taxon>
        <taxon>Alphaproteobacteria</taxon>
        <taxon>Hyphomicrobiales</taxon>
        <taxon>Phyllobacteriaceae</taxon>
        <taxon>Nitratireductor</taxon>
    </lineage>
</organism>
<keyword evidence="5" id="KW-0503">Monooxygenase</keyword>
<dbReference type="FunFam" id="3.20.20.70:FF:000210">
    <property type="entry name" value="2-nitropropane dioxygenase"/>
    <property type="match status" value="1"/>
</dbReference>
<dbReference type="PANTHER" id="PTHR42747:SF4">
    <property type="entry name" value="BLR1330 PROTEIN"/>
    <property type="match status" value="1"/>
</dbReference>
<dbReference type="GO" id="GO:0018580">
    <property type="term" value="F:nitronate monooxygenase activity"/>
    <property type="evidence" value="ECO:0007669"/>
    <property type="project" value="InterPro"/>
</dbReference>
<dbReference type="AlphaFoldDB" id="A0A916RZ38"/>
<dbReference type="PANTHER" id="PTHR42747">
    <property type="entry name" value="NITRONATE MONOOXYGENASE-RELATED"/>
    <property type="match status" value="1"/>
</dbReference>
<keyword evidence="2" id="KW-0285">Flavoprotein</keyword>
<proteinExistence type="inferred from homology"/>
<comment type="similarity">
    <text evidence="1">Belongs to the nitronate monooxygenase family. NMO class I subfamily.</text>
</comment>
<dbReference type="CDD" id="cd04730">
    <property type="entry name" value="NPD_like"/>
    <property type="match status" value="1"/>
</dbReference>
<evidence type="ECO:0000256" key="4">
    <source>
        <dbReference type="ARBA" id="ARBA00023002"/>
    </source>
</evidence>
<accession>A0A916RZ38</accession>
<name>A0A916RZ38_9HYPH</name>
<dbReference type="GO" id="GO:0051213">
    <property type="term" value="F:dioxygenase activity"/>
    <property type="evidence" value="ECO:0007669"/>
    <property type="project" value="UniProtKB-KW"/>
</dbReference>
<evidence type="ECO:0000256" key="3">
    <source>
        <dbReference type="ARBA" id="ARBA00022643"/>
    </source>
</evidence>
<sequence length="319" mass="33693">MPIPGRFEGRLKLPAIVAPMFLTSGPDLVVEVCRSGLAGSFPALNQRTTQGFVEWLNEIGERLAAYPDAAPYGVNLIVHRSNPRLNADLEMVVKHKVPFVITSLGAVSDVVDAVHSYGGLVFHDVINRRHAEKAAQAGVDGIIAVCAGAGGHAGTLSPFALVDEIRSVFDGTIILSGAISHGKHVAAGQAMGADLAYFGTRFIATKEAMVGDDYKAMLVKTGASDIVYTPAISGVHANFLRPSIIAAGLDPENLSAHGDLDMENEAKAWKNIWSAGQGVGAIREILPAAELSDRLIREYHEALEQMASRAASLHSAAGQ</sequence>
<reference evidence="6" key="1">
    <citation type="journal article" date="2014" name="Int. J. Syst. Evol. Microbiol.">
        <title>Complete genome sequence of Corynebacterium casei LMG S-19264T (=DSM 44701T), isolated from a smear-ripened cheese.</title>
        <authorList>
            <consortium name="US DOE Joint Genome Institute (JGI-PGF)"/>
            <person name="Walter F."/>
            <person name="Albersmeier A."/>
            <person name="Kalinowski J."/>
            <person name="Ruckert C."/>
        </authorList>
    </citation>
    <scope>NUCLEOTIDE SEQUENCE</scope>
    <source>
        <strain evidence="6">CGMCC 1.15320</strain>
    </source>
</reference>
<dbReference type="Pfam" id="PF03060">
    <property type="entry name" value="NMO"/>
    <property type="match status" value="1"/>
</dbReference>
<evidence type="ECO:0000256" key="1">
    <source>
        <dbReference type="ARBA" id="ARBA00009881"/>
    </source>
</evidence>